<feature type="signal peptide" evidence="1">
    <location>
        <begin position="1"/>
        <end position="24"/>
    </location>
</feature>
<dbReference type="AlphaFoldDB" id="A0AAJ1AJV4"/>
<organism evidence="2 3">
    <name type="scientific">Candidatus Methylomirabilis tolerans</name>
    <dbReference type="NCBI Taxonomy" id="3123416"/>
    <lineage>
        <taxon>Bacteria</taxon>
        <taxon>Candidatus Methylomirabilota</taxon>
        <taxon>Candidatus Methylomirabilia</taxon>
        <taxon>Candidatus Methylomirabilales</taxon>
        <taxon>Candidatus Methylomirabilaceae</taxon>
        <taxon>Candidatus Methylomirabilis</taxon>
    </lineage>
</organism>
<gene>
    <name evidence="2" type="ORF">K8G79_06680</name>
</gene>
<keyword evidence="1" id="KW-0732">Signal</keyword>
<name>A0AAJ1AJV4_9BACT</name>
<evidence type="ECO:0000256" key="1">
    <source>
        <dbReference type="SAM" id="SignalP"/>
    </source>
</evidence>
<protein>
    <recommendedName>
        <fullName evidence="4">Lipoprotein</fullName>
    </recommendedName>
</protein>
<dbReference type="EMBL" id="JAIOIU010000080">
    <property type="protein sequence ID" value="MBZ0159801.1"/>
    <property type="molecule type" value="Genomic_DNA"/>
</dbReference>
<dbReference type="Proteomes" id="UP001197609">
    <property type="component" value="Unassembled WGS sequence"/>
</dbReference>
<reference evidence="2 3" key="1">
    <citation type="journal article" date="2021" name="bioRxiv">
        <title>Unraveling nitrogen, sulfur and carbon metabolic pathways and microbial community transcriptional responses to substrate deprivation and toxicity stresses in a bioreactor mimicking anoxic brackish coastal sediment conditions.</title>
        <authorList>
            <person name="Martins P.D."/>
            <person name="Echeveste M.J."/>
            <person name="Arshad A."/>
            <person name="Kurth J."/>
            <person name="Ouboter H."/>
            <person name="Jetten M.S.M."/>
            <person name="Welte C.U."/>
        </authorList>
    </citation>
    <scope>NUCLEOTIDE SEQUENCE [LARGE SCALE GENOMIC DNA]</scope>
    <source>
        <strain evidence="2">MAG_38</strain>
    </source>
</reference>
<comment type="caution">
    <text evidence="2">The sequence shown here is derived from an EMBL/GenBank/DDBJ whole genome shotgun (WGS) entry which is preliminary data.</text>
</comment>
<evidence type="ECO:0000313" key="2">
    <source>
        <dbReference type="EMBL" id="MBZ0159801.1"/>
    </source>
</evidence>
<accession>A0AAJ1AJV4</accession>
<proteinExistence type="predicted"/>
<evidence type="ECO:0008006" key="4">
    <source>
        <dbReference type="Google" id="ProtNLM"/>
    </source>
</evidence>
<dbReference type="PROSITE" id="PS51257">
    <property type="entry name" value="PROKAR_LIPOPROTEIN"/>
    <property type="match status" value="1"/>
</dbReference>
<evidence type="ECO:0000313" key="3">
    <source>
        <dbReference type="Proteomes" id="UP001197609"/>
    </source>
</evidence>
<feature type="chain" id="PRO_5042481810" description="Lipoprotein" evidence="1">
    <location>
        <begin position="25"/>
        <end position="145"/>
    </location>
</feature>
<sequence length="145" mass="15556">MSTIKIVALVVAGMLLSSCSIFMAATQPGPKDLAVLTEGTSRPQVAAALGTPAWAGKNDQGLDVEVFQFVQGYSGGVKAARTTWHLAADVFSIGLWELIGTPIESSYSGTKMNAVVIYDEHQKVKSVRLQDIHGNPIPLEKEREE</sequence>